<evidence type="ECO:0000256" key="1">
    <source>
        <dbReference type="ARBA" id="ARBA00001971"/>
    </source>
</evidence>
<dbReference type="OrthoDB" id="3945418at2759"/>
<keyword evidence="7 9" id="KW-0503">Monooxygenase</keyword>
<dbReference type="GO" id="GO:0020037">
    <property type="term" value="F:heme binding"/>
    <property type="evidence" value="ECO:0007669"/>
    <property type="project" value="InterPro"/>
</dbReference>
<evidence type="ECO:0000256" key="4">
    <source>
        <dbReference type="ARBA" id="ARBA00022723"/>
    </source>
</evidence>
<keyword evidence="11" id="KW-1185">Reference proteome</keyword>
<dbReference type="PANTHER" id="PTHR24305:SF157">
    <property type="entry name" value="N-ACETYLTRYPTOPHAN 6-HYDROXYLASE IVOC-RELATED"/>
    <property type="match status" value="1"/>
</dbReference>
<dbReference type="RefSeq" id="XP_020122490.1">
    <property type="nucleotide sequence ID" value="XM_020264286.1"/>
</dbReference>
<feature type="binding site" description="axial binding residue" evidence="8">
    <location>
        <position position="443"/>
    </location>
    <ligand>
        <name>heme</name>
        <dbReference type="ChEBI" id="CHEBI:30413"/>
    </ligand>
    <ligandPart>
        <name>Fe</name>
        <dbReference type="ChEBI" id="CHEBI:18248"/>
    </ligandPart>
</feature>
<dbReference type="Pfam" id="PF00067">
    <property type="entry name" value="p450"/>
    <property type="match status" value="1"/>
</dbReference>
<organism evidence="10 11">
    <name type="scientific">Talaromyces atroroseus</name>
    <dbReference type="NCBI Taxonomy" id="1441469"/>
    <lineage>
        <taxon>Eukaryota</taxon>
        <taxon>Fungi</taxon>
        <taxon>Dikarya</taxon>
        <taxon>Ascomycota</taxon>
        <taxon>Pezizomycotina</taxon>
        <taxon>Eurotiomycetes</taxon>
        <taxon>Eurotiomycetidae</taxon>
        <taxon>Eurotiales</taxon>
        <taxon>Trichocomaceae</taxon>
        <taxon>Talaromyces</taxon>
        <taxon>Talaromyces sect. Trachyspermi</taxon>
    </lineage>
</organism>
<dbReference type="GeneID" id="31002018"/>
<keyword evidence="5 9" id="KW-0560">Oxidoreductase</keyword>
<dbReference type="GO" id="GO:0016705">
    <property type="term" value="F:oxidoreductase activity, acting on paired donors, with incorporation or reduction of molecular oxygen"/>
    <property type="evidence" value="ECO:0007669"/>
    <property type="project" value="InterPro"/>
</dbReference>
<dbReference type="EMBL" id="LFMY01000003">
    <property type="protein sequence ID" value="OKL62369.1"/>
    <property type="molecule type" value="Genomic_DNA"/>
</dbReference>
<dbReference type="GO" id="GO:0004497">
    <property type="term" value="F:monooxygenase activity"/>
    <property type="evidence" value="ECO:0007669"/>
    <property type="project" value="UniProtKB-KW"/>
</dbReference>
<evidence type="ECO:0000256" key="8">
    <source>
        <dbReference type="PIRSR" id="PIRSR602401-1"/>
    </source>
</evidence>
<dbReference type="GO" id="GO:0005506">
    <property type="term" value="F:iron ion binding"/>
    <property type="evidence" value="ECO:0007669"/>
    <property type="project" value="InterPro"/>
</dbReference>
<evidence type="ECO:0000313" key="11">
    <source>
        <dbReference type="Proteomes" id="UP000214365"/>
    </source>
</evidence>
<dbReference type="PRINTS" id="PR00463">
    <property type="entry name" value="EP450I"/>
</dbReference>
<dbReference type="PROSITE" id="PS00086">
    <property type="entry name" value="CYTOCHROME_P450"/>
    <property type="match status" value="1"/>
</dbReference>
<comment type="similarity">
    <text evidence="2 9">Belongs to the cytochrome P450 family.</text>
</comment>
<accession>A0A225B302</accession>
<dbReference type="InterPro" id="IPR002401">
    <property type="entry name" value="Cyt_P450_E_grp-I"/>
</dbReference>
<keyword evidence="3 8" id="KW-0349">Heme</keyword>
<evidence type="ECO:0008006" key="12">
    <source>
        <dbReference type="Google" id="ProtNLM"/>
    </source>
</evidence>
<comment type="caution">
    <text evidence="10">The sequence shown here is derived from an EMBL/GenBank/DDBJ whole genome shotgun (WGS) entry which is preliminary data.</text>
</comment>
<evidence type="ECO:0000256" key="3">
    <source>
        <dbReference type="ARBA" id="ARBA00022617"/>
    </source>
</evidence>
<evidence type="ECO:0000256" key="6">
    <source>
        <dbReference type="ARBA" id="ARBA00023004"/>
    </source>
</evidence>
<protein>
    <recommendedName>
        <fullName evidence="12">Trichodiene oxygenase</fullName>
    </recommendedName>
</protein>
<dbReference type="AlphaFoldDB" id="A0A225B302"/>
<evidence type="ECO:0000256" key="5">
    <source>
        <dbReference type="ARBA" id="ARBA00023002"/>
    </source>
</evidence>
<name>A0A225B302_TALAT</name>
<dbReference type="STRING" id="1441469.A0A225B302"/>
<comment type="cofactor">
    <cofactor evidence="1 8">
        <name>heme</name>
        <dbReference type="ChEBI" id="CHEBI:30413"/>
    </cofactor>
</comment>
<dbReference type="SUPFAM" id="SSF48264">
    <property type="entry name" value="Cytochrome P450"/>
    <property type="match status" value="1"/>
</dbReference>
<dbReference type="InterPro" id="IPR017972">
    <property type="entry name" value="Cyt_P450_CS"/>
</dbReference>
<dbReference type="InterPro" id="IPR001128">
    <property type="entry name" value="Cyt_P450"/>
</dbReference>
<sequence length="500" mass="56348">MGSISATLWAAAVLAASILYALGLVLHRLYLSPLAKFPGPKLAAATHWYQRYFDLVAKRHGGQFLWEIKRMHAKYGPIVRITPDELHIDDPEYWHEVYCNSTSAAPIDKQEKLRYRFGVPDAIFSTPAGEQHRQRRQAMAVFFSKQRLRAANSRLSSLVEHISQRLSTEYAGTGRVLNVGDMFSCLAVDIVTELAFHRCTNCSVAPDFKAPLVGVTANTLWWIDWLPTGVVTALIPLYKPILELRDSITQQVGEILSGLDKSVKGADSVIFNDILSSNLPPHELSFDRLTQEAIALTTAGMETVKSTMTLAVFHVLNQPALQARLETELAEAMPDPNVILPWVELEKLPYLTAVIYESLRLAYGSVQRSPRINRLHAWQYGDWVIPPGTAVGMDSYHMHSNADIFPEPFSFRPERWLNDPKGPDGRQPLTNYLTAFGAGSRICIAMHLAYMELYVTLATVFRRHRFQLFETDQSDVEFALEMLAPMPHWESRGVRVTVDK</sequence>
<dbReference type="InterPro" id="IPR036396">
    <property type="entry name" value="Cyt_P450_sf"/>
</dbReference>
<evidence type="ECO:0000256" key="7">
    <source>
        <dbReference type="ARBA" id="ARBA00023033"/>
    </source>
</evidence>
<dbReference type="PANTHER" id="PTHR24305">
    <property type="entry name" value="CYTOCHROME P450"/>
    <property type="match status" value="1"/>
</dbReference>
<dbReference type="PRINTS" id="PR00385">
    <property type="entry name" value="P450"/>
</dbReference>
<evidence type="ECO:0000256" key="9">
    <source>
        <dbReference type="RuleBase" id="RU000461"/>
    </source>
</evidence>
<dbReference type="CDD" id="cd11062">
    <property type="entry name" value="CYP58-like"/>
    <property type="match status" value="1"/>
</dbReference>
<keyword evidence="4 8" id="KW-0479">Metal-binding</keyword>
<evidence type="ECO:0000313" key="10">
    <source>
        <dbReference type="EMBL" id="OKL62369.1"/>
    </source>
</evidence>
<dbReference type="Proteomes" id="UP000214365">
    <property type="component" value="Unassembled WGS sequence"/>
</dbReference>
<dbReference type="Gene3D" id="1.10.630.10">
    <property type="entry name" value="Cytochrome P450"/>
    <property type="match status" value="1"/>
</dbReference>
<reference evidence="10 11" key="1">
    <citation type="submission" date="2015-06" db="EMBL/GenBank/DDBJ databases">
        <title>Talaromyces atroroseus IBT 11181 draft genome.</title>
        <authorList>
            <person name="Rasmussen K.B."/>
            <person name="Rasmussen S."/>
            <person name="Petersen B."/>
            <person name="Sicheritz-Ponten T."/>
            <person name="Mortensen U.H."/>
            <person name="Thrane U."/>
        </authorList>
    </citation>
    <scope>NUCLEOTIDE SEQUENCE [LARGE SCALE GENOMIC DNA]</scope>
    <source>
        <strain evidence="10 11">IBT 11181</strain>
    </source>
</reference>
<keyword evidence="6 8" id="KW-0408">Iron</keyword>
<proteinExistence type="inferred from homology"/>
<dbReference type="InterPro" id="IPR050121">
    <property type="entry name" value="Cytochrome_P450_monoxygenase"/>
</dbReference>
<gene>
    <name evidence="10" type="ORF">UA08_02263</name>
</gene>
<evidence type="ECO:0000256" key="2">
    <source>
        <dbReference type="ARBA" id="ARBA00010617"/>
    </source>
</evidence>